<gene>
    <name evidence="1" type="ORF">KJY40_20965</name>
</gene>
<dbReference type="Gene3D" id="3.40.50.2000">
    <property type="entry name" value="Glycogen Phosphorylase B"/>
    <property type="match status" value="1"/>
</dbReference>
<dbReference type="PANTHER" id="PTHR12526">
    <property type="entry name" value="GLYCOSYLTRANSFERASE"/>
    <property type="match status" value="1"/>
</dbReference>
<evidence type="ECO:0000313" key="2">
    <source>
        <dbReference type="Proteomes" id="UP001162907"/>
    </source>
</evidence>
<dbReference type="PANTHER" id="PTHR12526:SF635">
    <property type="entry name" value="GLYCOSYL TRANSFERASE GROUP 1"/>
    <property type="match status" value="1"/>
</dbReference>
<organism evidence="1 2">
    <name type="scientific">Pseudomonas fitomaticsae</name>
    <dbReference type="NCBI Taxonomy" id="2837969"/>
    <lineage>
        <taxon>Bacteria</taxon>
        <taxon>Pseudomonadati</taxon>
        <taxon>Pseudomonadota</taxon>
        <taxon>Gammaproteobacteria</taxon>
        <taxon>Pseudomonadales</taxon>
        <taxon>Pseudomonadaceae</taxon>
        <taxon>Pseudomonas</taxon>
    </lineage>
</organism>
<keyword evidence="2" id="KW-1185">Reference proteome</keyword>
<accession>A0ABY3PX65</accession>
<dbReference type="CDD" id="cd03801">
    <property type="entry name" value="GT4_PimA-like"/>
    <property type="match status" value="1"/>
</dbReference>
<dbReference type="Proteomes" id="UP001162907">
    <property type="component" value="Chromosome"/>
</dbReference>
<dbReference type="SUPFAM" id="SSF53756">
    <property type="entry name" value="UDP-Glycosyltransferase/glycogen phosphorylase"/>
    <property type="match status" value="1"/>
</dbReference>
<evidence type="ECO:0000313" key="1">
    <source>
        <dbReference type="EMBL" id="UFP98502.1"/>
    </source>
</evidence>
<proteinExistence type="predicted"/>
<protein>
    <submittedName>
        <fullName evidence="1">Glycosyltransferase family 4 protein</fullName>
    </submittedName>
</protein>
<sequence length="444" mass="49801">MRKKSVLIVCNDVVGLKMAGPAIRCVEIAKVLSLKFDVEVYAPKVEPLAGAVFKTGVFSDPGFKSAAENADFLIVQGDALRSHPFLKESKGCLVVDLYCPIPLEYHQASEGVSLETRGITSNFLCDVLHEQLVYGDHFLCASEKQREFWLGALTLAGRINARRWPQASHADISDLISLLPFGLASQRPEPARRAIRSAFDIPADDFVLVWGGGLYQWFDPLTPIKAVHRLISEGARVHLVFIGVKHPNASITQHDMCGRAVDLATELGLIDKFVHFNFGWVDYEDRHNFLLDADAGISSHFDNPETRFSFRTRMLDYLWCDLPIIATQGDVFGDSLVPEGTGISVGFEDLEGWVKAISVMMTDKSEHKRYRENVRTYSKGFRWSSVVDPLLQRFETMVVAPDRSLVRSHYLSANQSTGFFFRLRRLYASGGISSILAAVWRRLR</sequence>
<dbReference type="EMBL" id="CP075567">
    <property type="protein sequence ID" value="UFP98502.1"/>
    <property type="molecule type" value="Genomic_DNA"/>
</dbReference>
<name>A0ABY3PX65_9PSED</name>
<reference evidence="1 2" key="1">
    <citation type="journal article" date="2022" name="Int. J. Syst. Evol. Microbiol.">
        <title>Pseudomonas fitomaticsae sp. nov., isolated at Marimurtra Botanical Garden in Blanes, Catalonia, Spain.</title>
        <authorList>
            <person name="Atanasov K.E."/>
            <person name="Galbis D.M."/>
            <person name="Cornado D."/>
            <person name="Serpico A."/>
            <person name="Sanchez G."/>
            <person name="Bosch M."/>
            <person name="Ferrer A."/>
            <person name="Altabella T."/>
        </authorList>
    </citation>
    <scope>NUCLEOTIDE SEQUENCE [LARGE SCALE GENOMIC DNA]</scope>
    <source>
        <strain evidence="1 2">FIT81</strain>
    </source>
</reference>
<dbReference type="RefSeq" id="WP_230732509.1">
    <property type="nucleotide sequence ID" value="NZ_CP075567.1"/>
</dbReference>